<dbReference type="EMBL" id="FPBV01000005">
    <property type="protein sequence ID" value="SFU64661.1"/>
    <property type="molecule type" value="Genomic_DNA"/>
</dbReference>
<dbReference type="Pfam" id="PF01522">
    <property type="entry name" value="Polysacc_deac_1"/>
    <property type="match status" value="1"/>
</dbReference>
<sequence length="449" mass="51438">MWIWVAAVVAVYVAYAPLAELVCKYIGIGTLKRSARNQRVIALTFDDGPDPRYTPKVLDILAQHGVRATFFVVGERAKAHPELIRRMVSEGHQVALHAQRHVHAWLTGPLRSWRNVAEAKRTIESLTGRPVTQFRPPWGGFNWVQRLAMARLGLTPVLWSVRAIDWNAGDHAAAITRRVTEGAHPGAIVLCHDAGGADGAPLNTIRALPDILTCLQRLNYTFVTTEEAQQIRQRREVEARSIHARYPWGRRLLIQLWRVIEYLFTTVHHVRDVNTIFRFGLVRWWLGERRDADGRVVIRDGAIALDIHFQNDSVITFATENPRVLLRGLREAREGFHDIALTLMHDPRCRDVEVVFAITLINKGMDMLGFHIEDLPPTFTNRFLKAYMSFLLGMHHPEGFSRLRRGAQPLEMKLMWMTREELFERYGSLEARRREDGPGDGQGTVRRER</sequence>
<evidence type="ECO:0000313" key="2">
    <source>
        <dbReference type="EMBL" id="SFU64661.1"/>
    </source>
</evidence>
<dbReference type="CDD" id="cd10959">
    <property type="entry name" value="CE4_NodB_like_3"/>
    <property type="match status" value="1"/>
</dbReference>
<dbReference type="GO" id="GO:0016810">
    <property type="term" value="F:hydrolase activity, acting on carbon-nitrogen (but not peptide) bonds"/>
    <property type="evidence" value="ECO:0007669"/>
    <property type="project" value="InterPro"/>
</dbReference>
<dbReference type="PANTHER" id="PTHR10587:SF137">
    <property type="entry name" value="4-DEOXY-4-FORMAMIDO-L-ARABINOSE-PHOSPHOUNDECAPRENOL DEFORMYLASE ARND-RELATED"/>
    <property type="match status" value="1"/>
</dbReference>
<evidence type="ECO:0000313" key="3">
    <source>
        <dbReference type="Proteomes" id="UP000183508"/>
    </source>
</evidence>
<name>A0A1I7HVI1_9BACL</name>
<dbReference type="InterPro" id="IPR054467">
    <property type="entry name" value="YkoP-like_dom"/>
</dbReference>
<organism evidence="2 3">
    <name type="scientific">Alicyclobacillus macrosporangiidus</name>
    <dbReference type="NCBI Taxonomy" id="392015"/>
    <lineage>
        <taxon>Bacteria</taxon>
        <taxon>Bacillati</taxon>
        <taxon>Bacillota</taxon>
        <taxon>Bacilli</taxon>
        <taxon>Bacillales</taxon>
        <taxon>Alicyclobacillaceae</taxon>
        <taxon>Alicyclobacillus</taxon>
    </lineage>
</organism>
<proteinExistence type="predicted"/>
<dbReference type="RefSeq" id="WP_074950664.1">
    <property type="nucleotide sequence ID" value="NZ_FPBV01000005.1"/>
</dbReference>
<accession>A0A1I7HVI1</accession>
<evidence type="ECO:0000259" key="1">
    <source>
        <dbReference type="PROSITE" id="PS51677"/>
    </source>
</evidence>
<keyword evidence="3" id="KW-1185">Reference proteome</keyword>
<dbReference type="InterPro" id="IPR050248">
    <property type="entry name" value="Polysacc_deacetylase_ArnD"/>
</dbReference>
<dbReference type="STRING" id="392015.SAMN05421543_105123"/>
<gene>
    <name evidence="2" type="ORF">SAMN05421543_105123</name>
</gene>
<dbReference type="InterPro" id="IPR011330">
    <property type="entry name" value="Glyco_hydro/deAcase_b/a-brl"/>
</dbReference>
<protein>
    <submittedName>
        <fullName evidence="2">Peptidoglycan/xylan/chitin deacetylase, PgdA/CDA1 family</fullName>
    </submittedName>
</protein>
<dbReference type="Proteomes" id="UP000183508">
    <property type="component" value="Unassembled WGS sequence"/>
</dbReference>
<dbReference type="OrthoDB" id="62208at2"/>
<dbReference type="GO" id="GO:0005975">
    <property type="term" value="P:carbohydrate metabolic process"/>
    <property type="evidence" value="ECO:0007669"/>
    <property type="project" value="InterPro"/>
</dbReference>
<dbReference type="InterPro" id="IPR002509">
    <property type="entry name" value="NODB_dom"/>
</dbReference>
<dbReference type="Gene3D" id="3.20.20.370">
    <property type="entry name" value="Glycoside hydrolase/deacetylase"/>
    <property type="match status" value="1"/>
</dbReference>
<feature type="domain" description="NodB homology" evidence="1">
    <location>
        <begin position="39"/>
        <end position="223"/>
    </location>
</feature>
<dbReference type="Pfam" id="PF22790">
    <property type="entry name" value="YkoP"/>
    <property type="match status" value="1"/>
</dbReference>
<dbReference type="SUPFAM" id="SSF88713">
    <property type="entry name" value="Glycoside hydrolase/deacetylase"/>
    <property type="match status" value="1"/>
</dbReference>
<dbReference type="PANTHER" id="PTHR10587">
    <property type="entry name" value="GLYCOSYL TRANSFERASE-RELATED"/>
    <property type="match status" value="1"/>
</dbReference>
<dbReference type="eggNOG" id="COG0726">
    <property type="taxonomic scope" value="Bacteria"/>
</dbReference>
<dbReference type="PROSITE" id="PS51677">
    <property type="entry name" value="NODB"/>
    <property type="match status" value="1"/>
</dbReference>
<reference evidence="3" key="1">
    <citation type="submission" date="2016-10" db="EMBL/GenBank/DDBJ databases">
        <authorList>
            <person name="Varghese N."/>
        </authorList>
    </citation>
    <scope>NUCLEOTIDE SEQUENCE [LARGE SCALE GENOMIC DNA]</scope>
    <source>
        <strain evidence="3">DSM 17980</strain>
    </source>
</reference>
<dbReference type="AlphaFoldDB" id="A0A1I7HVI1"/>